<sequence length="225" mass="25720">MDEEWLEFLITIAGQLSIAVENAILFSDLQQSNRELAEAYDATIEGWSRALDLRDKETEGHTRRVTEMTLRLAEAMGVSGEERVYYRRGALLHDIGKMGIPDSILLKPGSLTTEEWAIMRRHPSYAQAMLSPIPYLWQSLDIPYSHHERWDGSGYPRGLKGELIPLAARIFAVVDVWDALTSNRPYRPAWGEEEALAYIRDQAGKHFDPAVVNIFLENYPEWTKT</sequence>
<dbReference type="Gene3D" id="3.30.450.40">
    <property type="match status" value="1"/>
</dbReference>
<dbReference type="InterPro" id="IPR029016">
    <property type="entry name" value="GAF-like_dom_sf"/>
</dbReference>
<name>A0A0N8GTE2_9CHLR</name>
<dbReference type="PANTHER" id="PTHR45228:SF1">
    <property type="entry name" value="CYCLIC DI-GMP PHOSPHODIESTERASE TM_0186"/>
    <property type="match status" value="1"/>
</dbReference>
<protein>
    <submittedName>
        <fullName evidence="2">Phosphohydrolase</fullName>
    </submittedName>
</protein>
<proteinExistence type="predicted"/>
<dbReference type="AlphaFoldDB" id="A0A0N8GTE2"/>
<dbReference type="InterPro" id="IPR037522">
    <property type="entry name" value="HD_GYP_dom"/>
</dbReference>
<keyword evidence="2" id="KW-0378">Hydrolase</keyword>
<gene>
    <name evidence="2" type="ORF">ADN01_00220</name>
</gene>
<dbReference type="Proteomes" id="UP000050501">
    <property type="component" value="Unassembled WGS sequence"/>
</dbReference>
<dbReference type="STRING" id="229921.ADN01_00220"/>
<evidence type="ECO:0000313" key="2">
    <source>
        <dbReference type="EMBL" id="KPL91850.1"/>
    </source>
</evidence>
<dbReference type="CDD" id="cd00077">
    <property type="entry name" value="HDc"/>
    <property type="match status" value="1"/>
</dbReference>
<dbReference type="SUPFAM" id="SSF109604">
    <property type="entry name" value="HD-domain/PDEase-like"/>
    <property type="match status" value="1"/>
</dbReference>
<feature type="domain" description="HD-GYP" evidence="1">
    <location>
        <begin position="36"/>
        <end position="225"/>
    </location>
</feature>
<dbReference type="PANTHER" id="PTHR45228">
    <property type="entry name" value="CYCLIC DI-GMP PHOSPHODIESTERASE TM_0186-RELATED"/>
    <property type="match status" value="1"/>
</dbReference>
<comment type="caution">
    <text evidence="2">The sequence shown here is derived from an EMBL/GenBank/DDBJ whole genome shotgun (WGS) entry which is preliminary data.</text>
</comment>
<dbReference type="EMBL" id="LGCM01000002">
    <property type="protein sequence ID" value="KPL91850.1"/>
    <property type="molecule type" value="Genomic_DNA"/>
</dbReference>
<dbReference type="InterPro" id="IPR006675">
    <property type="entry name" value="HDIG_dom"/>
</dbReference>
<evidence type="ECO:0000313" key="3">
    <source>
        <dbReference type="Proteomes" id="UP000050501"/>
    </source>
</evidence>
<dbReference type="Gene3D" id="1.10.3210.10">
    <property type="entry name" value="Hypothetical protein af1432"/>
    <property type="match status" value="1"/>
</dbReference>
<organism evidence="2 3">
    <name type="scientific">Levilinea saccharolytica</name>
    <dbReference type="NCBI Taxonomy" id="229921"/>
    <lineage>
        <taxon>Bacteria</taxon>
        <taxon>Bacillati</taxon>
        <taxon>Chloroflexota</taxon>
        <taxon>Anaerolineae</taxon>
        <taxon>Anaerolineales</taxon>
        <taxon>Anaerolineaceae</taxon>
        <taxon>Levilinea</taxon>
    </lineage>
</organism>
<dbReference type="InterPro" id="IPR003607">
    <property type="entry name" value="HD/PDEase_dom"/>
</dbReference>
<accession>A0A0N8GTE2</accession>
<dbReference type="SMART" id="SM00471">
    <property type="entry name" value="HDc"/>
    <property type="match status" value="1"/>
</dbReference>
<dbReference type="PATRIC" id="fig|229921.5.peg.3409"/>
<reference evidence="2 3" key="1">
    <citation type="submission" date="2015-07" db="EMBL/GenBank/DDBJ databases">
        <title>Genome sequence of Levilinea saccharolytica DSM 16555.</title>
        <authorList>
            <person name="Hemp J."/>
            <person name="Ward L.M."/>
            <person name="Pace L.A."/>
            <person name="Fischer W.W."/>
        </authorList>
    </citation>
    <scope>NUCLEOTIDE SEQUENCE [LARGE SCALE GENOMIC DNA]</scope>
    <source>
        <strain evidence="2 3">KIBI-1</strain>
    </source>
</reference>
<keyword evidence="3" id="KW-1185">Reference proteome</keyword>
<dbReference type="NCBIfam" id="TIGR00277">
    <property type="entry name" value="HDIG"/>
    <property type="match status" value="1"/>
</dbReference>
<evidence type="ECO:0000259" key="1">
    <source>
        <dbReference type="PROSITE" id="PS51832"/>
    </source>
</evidence>
<dbReference type="Pfam" id="PF13487">
    <property type="entry name" value="HD_5"/>
    <property type="match status" value="1"/>
</dbReference>
<dbReference type="GO" id="GO:0016787">
    <property type="term" value="F:hydrolase activity"/>
    <property type="evidence" value="ECO:0007669"/>
    <property type="project" value="UniProtKB-KW"/>
</dbReference>
<dbReference type="InterPro" id="IPR052020">
    <property type="entry name" value="Cyclic_di-GMP/3'3'-cGAMP_PDE"/>
</dbReference>
<dbReference type="PROSITE" id="PS51832">
    <property type="entry name" value="HD_GYP"/>
    <property type="match status" value="1"/>
</dbReference>